<reference evidence="2" key="1">
    <citation type="journal article" date="2014" name="Int. J. Syst. Evol. Microbiol.">
        <title>Complete genome sequence of Corynebacterium casei LMG S-19264T (=DSM 44701T), isolated from a smear-ripened cheese.</title>
        <authorList>
            <consortium name="US DOE Joint Genome Institute (JGI-PGF)"/>
            <person name="Walter F."/>
            <person name="Albersmeier A."/>
            <person name="Kalinowski J."/>
            <person name="Ruckert C."/>
        </authorList>
    </citation>
    <scope>NUCLEOTIDE SEQUENCE</scope>
    <source>
        <strain evidence="2">CGMCC 1.15493</strain>
    </source>
</reference>
<accession>A0A916XZV9</accession>
<sequence>MMLDKIARQTASSKVARAKPQPADGRHAEHHSLEANGTGACSEPFLILQQEEASMSEISKTTKHGEYREDGSKIATEDNPAGETETEKVEREQSKLPNGGRSPEYDEADEDDIAAPSPPTGA</sequence>
<feature type="region of interest" description="Disordered" evidence="1">
    <location>
        <begin position="1"/>
        <end position="122"/>
    </location>
</feature>
<comment type="caution">
    <text evidence="2">The sequence shown here is derived from an EMBL/GenBank/DDBJ whole genome shotgun (WGS) entry which is preliminary data.</text>
</comment>
<protein>
    <submittedName>
        <fullName evidence="2">Uncharacterized protein</fullName>
    </submittedName>
</protein>
<dbReference type="AlphaFoldDB" id="A0A916XZV9"/>
<organism evidence="2 3">
    <name type="scientific">Aureimonas glaciei</name>
    <dbReference type="NCBI Taxonomy" id="1776957"/>
    <lineage>
        <taxon>Bacteria</taxon>
        <taxon>Pseudomonadati</taxon>
        <taxon>Pseudomonadota</taxon>
        <taxon>Alphaproteobacteria</taxon>
        <taxon>Hyphomicrobiales</taxon>
        <taxon>Aurantimonadaceae</taxon>
        <taxon>Aureimonas</taxon>
    </lineage>
</organism>
<feature type="compositionally biased region" description="Basic and acidic residues" evidence="1">
    <location>
        <begin position="63"/>
        <end position="76"/>
    </location>
</feature>
<reference evidence="2" key="2">
    <citation type="submission" date="2020-09" db="EMBL/GenBank/DDBJ databases">
        <authorList>
            <person name="Sun Q."/>
            <person name="Zhou Y."/>
        </authorList>
    </citation>
    <scope>NUCLEOTIDE SEQUENCE</scope>
    <source>
        <strain evidence="2">CGMCC 1.15493</strain>
    </source>
</reference>
<gene>
    <name evidence="2" type="ORF">GCM10011335_29770</name>
</gene>
<name>A0A916XZV9_9HYPH</name>
<feature type="compositionally biased region" description="Basic and acidic residues" evidence="1">
    <location>
        <begin position="85"/>
        <end position="94"/>
    </location>
</feature>
<proteinExistence type="predicted"/>
<dbReference type="EMBL" id="BMJJ01000007">
    <property type="protein sequence ID" value="GGD24860.1"/>
    <property type="molecule type" value="Genomic_DNA"/>
</dbReference>
<dbReference type="Proteomes" id="UP000613160">
    <property type="component" value="Unassembled WGS sequence"/>
</dbReference>
<evidence type="ECO:0000313" key="2">
    <source>
        <dbReference type="EMBL" id="GGD24860.1"/>
    </source>
</evidence>
<evidence type="ECO:0000256" key="1">
    <source>
        <dbReference type="SAM" id="MobiDB-lite"/>
    </source>
</evidence>
<keyword evidence="3" id="KW-1185">Reference proteome</keyword>
<feature type="compositionally biased region" description="Basic and acidic residues" evidence="1">
    <location>
        <begin position="24"/>
        <end position="33"/>
    </location>
</feature>
<evidence type="ECO:0000313" key="3">
    <source>
        <dbReference type="Proteomes" id="UP000613160"/>
    </source>
</evidence>